<accession>A0A1E1MWK4</accession>
<keyword evidence="2" id="KW-1185">Reference proteome</keyword>
<organism evidence="1 2">
    <name type="scientific">Rhynchosporium secalis</name>
    <name type="common">Barley scald fungus</name>
    <dbReference type="NCBI Taxonomy" id="38038"/>
    <lineage>
        <taxon>Eukaryota</taxon>
        <taxon>Fungi</taxon>
        <taxon>Dikarya</taxon>
        <taxon>Ascomycota</taxon>
        <taxon>Pezizomycotina</taxon>
        <taxon>Leotiomycetes</taxon>
        <taxon>Helotiales</taxon>
        <taxon>Ploettnerulaceae</taxon>
        <taxon>Rhynchosporium</taxon>
    </lineage>
</organism>
<dbReference type="EMBL" id="FJVC01000776">
    <property type="protein sequence ID" value="CZT53454.1"/>
    <property type="molecule type" value="Genomic_DNA"/>
</dbReference>
<dbReference type="Proteomes" id="UP000177625">
    <property type="component" value="Unassembled WGS sequence"/>
</dbReference>
<sequence length="90" mass="10124">MPISIRQQSSILLVTRNSRTASLEVKIEGRSNSSSLTATNRSAELKSAKRAAILQYQEQWCDLKGIDPENMNLTAEGRFLKAWNEIKDTL</sequence>
<protein>
    <submittedName>
        <fullName evidence="1">Uncharacterized protein</fullName>
    </submittedName>
</protein>
<gene>
    <name evidence="1" type="ORF">RSE6_15031</name>
</gene>
<dbReference type="AlphaFoldDB" id="A0A1E1MWK4"/>
<proteinExistence type="predicted"/>
<name>A0A1E1MWK4_RHYSE</name>
<evidence type="ECO:0000313" key="2">
    <source>
        <dbReference type="Proteomes" id="UP000177625"/>
    </source>
</evidence>
<reference evidence="2" key="1">
    <citation type="submission" date="2016-03" db="EMBL/GenBank/DDBJ databases">
        <authorList>
            <person name="Guldener U."/>
        </authorList>
    </citation>
    <scope>NUCLEOTIDE SEQUENCE [LARGE SCALE GENOMIC DNA]</scope>
</reference>
<evidence type="ECO:0000313" key="1">
    <source>
        <dbReference type="EMBL" id="CZT53454.1"/>
    </source>
</evidence>